<reference evidence="5 6" key="1">
    <citation type="submission" date="2024-09" db="EMBL/GenBank/DDBJ databases">
        <authorList>
            <person name="Sun Q."/>
            <person name="Mori K."/>
        </authorList>
    </citation>
    <scope>NUCLEOTIDE SEQUENCE [LARGE SCALE GENOMIC DNA]</scope>
    <source>
        <strain evidence="5 6">TBRC 0563</strain>
    </source>
</reference>
<evidence type="ECO:0000256" key="1">
    <source>
        <dbReference type="ARBA" id="ARBA00023015"/>
    </source>
</evidence>
<dbReference type="InterPro" id="IPR009057">
    <property type="entry name" value="Homeodomain-like_sf"/>
</dbReference>
<dbReference type="PANTHER" id="PTHR46796:SF6">
    <property type="entry name" value="ARAC SUBFAMILY"/>
    <property type="match status" value="1"/>
</dbReference>
<dbReference type="Pfam" id="PF14525">
    <property type="entry name" value="AraC_binding_2"/>
    <property type="match status" value="1"/>
</dbReference>
<feature type="domain" description="HTH araC/xylS-type" evidence="4">
    <location>
        <begin position="193"/>
        <end position="294"/>
    </location>
</feature>
<dbReference type="Proteomes" id="UP001589627">
    <property type="component" value="Unassembled WGS sequence"/>
</dbReference>
<dbReference type="Pfam" id="PF12833">
    <property type="entry name" value="HTH_18"/>
    <property type="match status" value="1"/>
</dbReference>
<gene>
    <name evidence="5" type="ORF">ACFFNX_36475</name>
</gene>
<evidence type="ECO:0000256" key="2">
    <source>
        <dbReference type="ARBA" id="ARBA00023125"/>
    </source>
</evidence>
<dbReference type="SUPFAM" id="SSF46689">
    <property type="entry name" value="Homeodomain-like"/>
    <property type="match status" value="1"/>
</dbReference>
<name>A0ABV5YRG8_9ACTN</name>
<keyword evidence="1" id="KW-0805">Transcription regulation</keyword>
<organism evidence="5 6">
    <name type="scientific">Actinoallomurus acaciae</name>
    <dbReference type="NCBI Taxonomy" id="502577"/>
    <lineage>
        <taxon>Bacteria</taxon>
        <taxon>Bacillati</taxon>
        <taxon>Actinomycetota</taxon>
        <taxon>Actinomycetes</taxon>
        <taxon>Streptosporangiales</taxon>
        <taxon>Thermomonosporaceae</taxon>
        <taxon>Actinoallomurus</taxon>
    </lineage>
</organism>
<keyword evidence="2" id="KW-0238">DNA-binding</keyword>
<dbReference type="InterPro" id="IPR035418">
    <property type="entry name" value="AraC-bd_2"/>
</dbReference>
<evidence type="ECO:0000259" key="4">
    <source>
        <dbReference type="PROSITE" id="PS01124"/>
    </source>
</evidence>
<dbReference type="Gene3D" id="1.10.10.60">
    <property type="entry name" value="Homeodomain-like"/>
    <property type="match status" value="1"/>
</dbReference>
<keyword evidence="3" id="KW-0804">Transcription</keyword>
<dbReference type="PROSITE" id="PS01124">
    <property type="entry name" value="HTH_ARAC_FAMILY_2"/>
    <property type="match status" value="1"/>
</dbReference>
<dbReference type="SMART" id="SM00342">
    <property type="entry name" value="HTH_ARAC"/>
    <property type="match status" value="1"/>
</dbReference>
<dbReference type="RefSeq" id="WP_378210549.1">
    <property type="nucleotide sequence ID" value="NZ_JBHLZP010000406.1"/>
</dbReference>
<evidence type="ECO:0000313" key="6">
    <source>
        <dbReference type="Proteomes" id="UP001589627"/>
    </source>
</evidence>
<keyword evidence="6" id="KW-1185">Reference proteome</keyword>
<accession>A0ABV5YRG8</accession>
<comment type="caution">
    <text evidence="5">The sequence shown here is derived from an EMBL/GenBank/DDBJ whole genome shotgun (WGS) entry which is preliminary data.</text>
</comment>
<dbReference type="InterPro" id="IPR018060">
    <property type="entry name" value="HTH_AraC"/>
</dbReference>
<dbReference type="EMBL" id="JBHLZP010000406">
    <property type="protein sequence ID" value="MFB9837672.1"/>
    <property type="molecule type" value="Genomic_DNA"/>
</dbReference>
<proteinExistence type="predicted"/>
<evidence type="ECO:0000313" key="5">
    <source>
        <dbReference type="EMBL" id="MFB9837672.1"/>
    </source>
</evidence>
<dbReference type="InterPro" id="IPR050204">
    <property type="entry name" value="AraC_XylS_family_regulators"/>
</dbReference>
<protein>
    <submittedName>
        <fullName evidence="5">Helix-turn-helix domain-containing protein</fullName>
    </submittedName>
</protein>
<dbReference type="PANTHER" id="PTHR46796">
    <property type="entry name" value="HTH-TYPE TRANSCRIPTIONAL ACTIVATOR RHAS-RELATED"/>
    <property type="match status" value="1"/>
</dbReference>
<sequence>MTVSTAMETEAIPSTTVNSPAMTLRTHVDSARVGPVTVARIRGGSPHPSCEVRRVISAERGRFAVTLYRSGTACGAQGGRPFQASAGDLVVLDTGRPYELSVAGASDIVAIELPHGMLGANTDLVGRYVATPQRCDRGAWAVLAAFLSGLADRINGLTDIADIHLADALVSLIVAAFAEPAPEPADVGEELTDRILAHALANLADPALSVDSVARRHGISPRYLHQLFRRRGLTFAAWVRRERLIRIRRDLLDPALATRTTAAIAAHWGIQDHGHLSRALKREFGLTAAGLRLIARGDRQSA</sequence>
<evidence type="ECO:0000256" key="3">
    <source>
        <dbReference type="ARBA" id="ARBA00023163"/>
    </source>
</evidence>